<reference evidence="2 3" key="1">
    <citation type="submission" date="2014-04" db="EMBL/GenBank/DDBJ databases">
        <authorList>
            <consortium name="DOE Joint Genome Institute"/>
            <person name="Kuo A."/>
            <person name="Zuccaro A."/>
            <person name="Kohler A."/>
            <person name="Nagy L.G."/>
            <person name="Floudas D."/>
            <person name="Copeland A."/>
            <person name="Barry K.W."/>
            <person name="Cichocki N."/>
            <person name="Veneault-Fourrey C."/>
            <person name="LaButti K."/>
            <person name="Lindquist E.A."/>
            <person name="Lipzen A."/>
            <person name="Lundell T."/>
            <person name="Morin E."/>
            <person name="Murat C."/>
            <person name="Sun H."/>
            <person name="Tunlid A."/>
            <person name="Henrissat B."/>
            <person name="Grigoriev I.V."/>
            <person name="Hibbett D.S."/>
            <person name="Martin F."/>
            <person name="Nordberg H.P."/>
            <person name="Cantor M.N."/>
            <person name="Hua S.X."/>
        </authorList>
    </citation>
    <scope>NUCLEOTIDE SEQUENCE [LARGE SCALE GENOMIC DNA]</scope>
    <source>
        <strain evidence="2 3">MAFF 305830</strain>
    </source>
</reference>
<evidence type="ECO:0000313" key="2">
    <source>
        <dbReference type="EMBL" id="KIM25730.1"/>
    </source>
</evidence>
<dbReference type="EMBL" id="KN824312">
    <property type="protein sequence ID" value="KIM25730.1"/>
    <property type="molecule type" value="Genomic_DNA"/>
</dbReference>
<dbReference type="Proteomes" id="UP000054097">
    <property type="component" value="Unassembled WGS sequence"/>
</dbReference>
<feature type="region of interest" description="Disordered" evidence="1">
    <location>
        <begin position="199"/>
        <end position="224"/>
    </location>
</feature>
<feature type="compositionally biased region" description="Polar residues" evidence="1">
    <location>
        <begin position="173"/>
        <end position="183"/>
    </location>
</feature>
<gene>
    <name evidence="2" type="ORF">M408DRAFT_206864</name>
</gene>
<keyword evidence="3" id="KW-1185">Reference proteome</keyword>
<dbReference type="HOGENOM" id="CLU_681802_0_0_1"/>
<evidence type="ECO:0000256" key="1">
    <source>
        <dbReference type="SAM" id="MobiDB-lite"/>
    </source>
</evidence>
<feature type="compositionally biased region" description="Low complexity" evidence="1">
    <location>
        <begin position="207"/>
        <end position="218"/>
    </location>
</feature>
<dbReference type="AlphaFoldDB" id="A0A0C3AMC3"/>
<evidence type="ECO:0000313" key="3">
    <source>
        <dbReference type="Proteomes" id="UP000054097"/>
    </source>
</evidence>
<organism evidence="2 3">
    <name type="scientific">Serendipita vermifera MAFF 305830</name>
    <dbReference type="NCBI Taxonomy" id="933852"/>
    <lineage>
        <taxon>Eukaryota</taxon>
        <taxon>Fungi</taxon>
        <taxon>Dikarya</taxon>
        <taxon>Basidiomycota</taxon>
        <taxon>Agaricomycotina</taxon>
        <taxon>Agaricomycetes</taxon>
        <taxon>Sebacinales</taxon>
        <taxon>Serendipitaceae</taxon>
        <taxon>Serendipita</taxon>
    </lineage>
</organism>
<reference evidence="3" key="2">
    <citation type="submission" date="2015-01" db="EMBL/GenBank/DDBJ databases">
        <title>Evolutionary Origins and Diversification of the Mycorrhizal Mutualists.</title>
        <authorList>
            <consortium name="DOE Joint Genome Institute"/>
            <consortium name="Mycorrhizal Genomics Consortium"/>
            <person name="Kohler A."/>
            <person name="Kuo A."/>
            <person name="Nagy L.G."/>
            <person name="Floudas D."/>
            <person name="Copeland A."/>
            <person name="Barry K.W."/>
            <person name="Cichocki N."/>
            <person name="Veneault-Fourrey C."/>
            <person name="LaButti K."/>
            <person name="Lindquist E.A."/>
            <person name="Lipzen A."/>
            <person name="Lundell T."/>
            <person name="Morin E."/>
            <person name="Murat C."/>
            <person name="Riley R."/>
            <person name="Ohm R."/>
            <person name="Sun H."/>
            <person name="Tunlid A."/>
            <person name="Henrissat B."/>
            <person name="Grigoriev I.V."/>
            <person name="Hibbett D.S."/>
            <person name="Martin F."/>
        </authorList>
    </citation>
    <scope>NUCLEOTIDE SEQUENCE [LARGE SCALE GENOMIC DNA]</scope>
    <source>
        <strain evidence="3">MAFF 305830</strain>
    </source>
</reference>
<accession>A0A0C3AMC3</accession>
<feature type="region of interest" description="Disordered" evidence="1">
    <location>
        <begin position="160"/>
        <end position="183"/>
    </location>
</feature>
<protein>
    <submittedName>
        <fullName evidence="2">Uncharacterized protein</fullName>
    </submittedName>
</protein>
<sequence>MGIQVMAKGFLGKAKGNITTNARLFREFGRRMTSIAQDLDTNGDTMQQQEFQALVMSMNKELGEVSGNVPDNISSRMAPGIYSKRKDIILTADQMLNRFKAPPQGHSEAMRKATLADENSLGFQLDDLKNTQSAGLLKDISEPVGVGKVTDSSKLGRITATSSKGADTGKPRSGNSHIQAYGTNDTSLYDRMADHGYKKAHQKKIHSPSSGSIPSPSAESDDSGSDLQAIPLTLYGVGPKAEIIDCSVEPDSTYGDFCTALALQYSEYKVILLQAVYGPKPYWRESIPEDLIGPICQNMFAVALKGPQRYTLGIVQTATSDYPLAIFDSPHGPATTILKAVEAAQPSLVGIIKELTYYSTPGDVGSFEYQYEEARFLESSTFPTVFCIATDEGMSRFIFLISFR</sequence>
<name>A0A0C3AMC3_SERVB</name>
<proteinExistence type="predicted"/>